<reference evidence="1" key="1">
    <citation type="submission" date="2018-06" db="EMBL/GenBank/DDBJ databases">
        <authorList>
            <person name="Zhirakovskaya E."/>
        </authorList>
    </citation>
    <scope>NUCLEOTIDE SEQUENCE</scope>
</reference>
<dbReference type="EMBL" id="UOEH01000426">
    <property type="protein sequence ID" value="VAW04164.1"/>
    <property type="molecule type" value="Genomic_DNA"/>
</dbReference>
<gene>
    <name evidence="1" type="ORF">MNBD_ALPHA05-346</name>
</gene>
<dbReference type="AlphaFoldDB" id="A0A3B0T5Q1"/>
<accession>A0A3B0T5Q1</accession>
<protein>
    <submittedName>
        <fullName evidence="1">Uncharacterized protein</fullName>
    </submittedName>
</protein>
<evidence type="ECO:0000313" key="1">
    <source>
        <dbReference type="EMBL" id="VAW04164.1"/>
    </source>
</evidence>
<sequence>MDNLTLDKGRRAFIAAALIGAG</sequence>
<name>A0A3B0T5Q1_9ZZZZ</name>
<feature type="non-terminal residue" evidence="1">
    <location>
        <position position="22"/>
    </location>
</feature>
<proteinExistence type="predicted"/>
<organism evidence="1">
    <name type="scientific">hydrothermal vent metagenome</name>
    <dbReference type="NCBI Taxonomy" id="652676"/>
    <lineage>
        <taxon>unclassified sequences</taxon>
        <taxon>metagenomes</taxon>
        <taxon>ecological metagenomes</taxon>
    </lineage>
</organism>